<dbReference type="PANTHER" id="PTHR35910">
    <property type="entry name" value="2EXR DOMAIN-CONTAINING PROTEIN"/>
    <property type="match status" value="1"/>
</dbReference>
<dbReference type="Proteomes" id="UP000242519">
    <property type="component" value="Unassembled WGS sequence"/>
</dbReference>
<dbReference type="InParanoid" id="A0A218ZI53"/>
<feature type="domain" description="2EXR" evidence="1">
    <location>
        <begin position="4"/>
        <end position="86"/>
    </location>
</feature>
<keyword evidence="3" id="KW-1185">Reference proteome</keyword>
<comment type="caution">
    <text evidence="2">The sequence shown here is derived from an EMBL/GenBank/DDBJ whole genome shotgun (WGS) entry which is preliminary data.</text>
</comment>
<dbReference type="Pfam" id="PF20150">
    <property type="entry name" value="2EXR"/>
    <property type="match status" value="1"/>
</dbReference>
<dbReference type="OrthoDB" id="3513892at2759"/>
<accession>A0A218ZI53</accession>
<proteinExistence type="predicted"/>
<reference evidence="2 3" key="1">
    <citation type="submission" date="2017-04" db="EMBL/GenBank/DDBJ databases">
        <title>Draft genome sequence of Marssonina coronaria NL1: causal agent of apple blotch.</title>
        <authorList>
            <person name="Cheng Q."/>
        </authorList>
    </citation>
    <scope>NUCLEOTIDE SEQUENCE [LARGE SCALE GENOMIC DNA]</scope>
    <source>
        <strain evidence="2 3">NL1</strain>
    </source>
</reference>
<dbReference type="PANTHER" id="PTHR35910:SF6">
    <property type="entry name" value="2EXR DOMAIN-CONTAINING PROTEIN"/>
    <property type="match status" value="1"/>
</dbReference>
<dbReference type="AlphaFoldDB" id="A0A218ZI53"/>
<evidence type="ECO:0000313" key="2">
    <source>
        <dbReference type="EMBL" id="OWP06896.1"/>
    </source>
</evidence>
<dbReference type="EMBL" id="MZNU01000027">
    <property type="protein sequence ID" value="OWP06896.1"/>
    <property type="molecule type" value="Genomic_DNA"/>
</dbReference>
<gene>
    <name evidence="2" type="ORF">B2J93_9609</name>
</gene>
<evidence type="ECO:0000259" key="1">
    <source>
        <dbReference type="Pfam" id="PF20150"/>
    </source>
</evidence>
<evidence type="ECO:0000313" key="3">
    <source>
        <dbReference type="Proteomes" id="UP000242519"/>
    </source>
</evidence>
<dbReference type="InterPro" id="IPR045518">
    <property type="entry name" value="2EXR"/>
</dbReference>
<name>A0A218ZI53_9HELO</name>
<protein>
    <recommendedName>
        <fullName evidence="1">2EXR domain-containing protein</fullName>
    </recommendedName>
</protein>
<sequence>MDAFPYFTKLPSELRIKIWKHTFPEPRMVPVRFNRAVQKYTSNAPPPSPVHTCTESRHLFLETYTNLVLSPKYYSTVFVDFTRDTIYFDQLDCSPEGDLALDLAHSPHADLILSCAIDAHVWEVLRVFKYESLSEVNVMRNLRTLALVMKKDCDSLRGSRRSERVDYEGAESIFPDMDPNTVGAEIKHVHFYVESLRWELKHKAELQRVDAASVIPNVQMWVL</sequence>
<organism evidence="2 3">
    <name type="scientific">Diplocarpon coronariae</name>
    <dbReference type="NCBI Taxonomy" id="2795749"/>
    <lineage>
        <taxon>Eukaryota</taxon>
        <taxon>Fungi</taxon>
        <taxon>Dikarya</taxon>
        <taxon>Ascomycota</taxon>
        <taxon>Pezizomycotina</taxon>
        <taxon>Leotiomycetes</taxon>
        <taxon>Helotiales</taxon>
        <taxon>Drepanopezizaceae</taxon>
        <taxon>Diplocarpon</taxon>
    </lineage>
</organism>